<reference evidence="2" key="1">
    <citation type="submission" date="2014-09" db="EMBL/GenBank/DDBJ databases">
        <authorList>
            <person name="Hjerde E."/>
        </authorList>
    </citation>
    <scope>NUCLEOTIDE SEQUENCE [LARGE SCALE GENOMIC DNA]</scope>
    <source>
        <strain evidence="2">06/09/139</strain>
    </source>
</reference>
<dbReference type="GeneID" id="28540449"/>
<keyword evidence="2" id="KW-1185">Reference proteome</keyword>
<dbReference type="Pfam" id="PF06097">
    <property type="entry name" value="DUF945"/>
    <property type="match status" value="1"/>
</dbReference>
<protein>
    <submittedName>
        <fullName evidence="1">Putative lipoprotein</fullName>
    </submittedName>
</protein>
<dbReference type="PROSITE" id="PS51257">
    <property type="entry name" value="PROKAR_LIPOPROTEIN"/>
    <property type="match status" value="1"/>
</dbReference>
<proteinExistence type="predicted"/>
<keyword evidence="1" id="KW-0449">Lipoprotein</keyword>
<dbReference type="AlphaFoldDB" id="A0A090INS3"/>
<gene>
    <name evidence="1" type="ORF">AWOD_I_0880</name>
</gene>
<evidence type="ECO:0000313" key="1">
    <source>
        <dbReference type="EMBL" id="CED70973.1"/>
    </source>
</evidence>
<accession>A0A090INS3</accession>
<dbReference type="InterPro" id="IPR010352">
    <property type="entry name" value="DUF945"/>
</dbReference>
<dbReference type="OrthoDB" id="5915128at2"/>
<dbReference type="STRING" id="80852.AWOD_I_0880"/>
<dbReference type="EMBL" id="LN554846">
    <property type="protein sequence ID" value="CED70973.1"/>
    <property type="molecule type" value="Genomic_DNA"/>
</dbReference>
<organism evidence="1 2">
    <name type="scientific">Aliivibrio wodanis</name>
    <dbReference type="NCBI Taxonomy" id="80852"/>
    <lineage>
        <taxon>Bacteria</taxon>
        <taxon>Pseudomonadati</taxon>
        <taxon>Pseudomonadota</taxon>
        <taxon>Gammaproteobacteria</taxon>
        <taxon>Vibrionales</taxon>
        <taxon>Vibrionaceae</taxon>
        <taxon>Aliivibrio</taxon>
    </lineage>
</organism>
<dbReference type="PATRIC" id="fig|80852.17.peg.893"/>
<dbReference type="KEGG" id="awd:AWOD_I_0880"/>
<dbReference type="HOGENOM" id="CLU_653715_0_0_6"/>
<name>A0A090INS3_9GAMM</name>
<dbReference type="Proteomes" id="UP000032427">
    <property type="component" value="Chromosome 1"/>
</dbReference>
<evidence type="ECO:0000313" key="2">
    <source>
        <dbReference type="Proteomes" id="UP000032427"/>
    </source>
</evidence>
<sequence>MNDLKKYAAIGGAIALVACWPFATGKIGEAIFKDGISSYENSIITIESISYDRGYLSSQAQSRIYVIDQGLSHELEEAGYPTEIIINHEISHGLLSVSSVSTFEESVEKNAIEPSAFIQGLTLTTQSKLTGATDLLLTSQENDFVTEDLRSQGIEKLYFAASQVSATIEKDGKFNLFYQLPKAELRLNNQSEVVMDNISGESVGHYVGDIFIGEANGGIDKLIFNDIDTASQNEVKGFNYSTSNRLVEVKDRAEEATFTSQNTVSLAEVVTSAGVLKDGIFDISFEDLNYDGLVKLIPLLQDQELTPEKTEQLMLSFDLLAAKGFKVNINQFSAEVLGSKVDSSIKLTLPAGTARASQNADKLVQTLEGKTELVIAKKLVDETPELRMQMDELLINEFAVEEGDNYRLAATIANGQIELLNGQKMPLFMLLGFLSYLR</sequence>